<dbReference type="Proteomes" id="UP000640052">
    <property type="component" value="Unassembled WGS sequence"/>
</dbReference>
<dbReference type="GO" id="GO:0016987">
    <property type="term" value="F:sigma factor activity"/>
    <property type="evidence" value="ECO:0007669"/>
    <property type="project" value="UniProtKB-KW"/>
</dbReference>
<evidence type="ECO:0000259" key="5">
    <source>
        <dbReference type="Pfam" id="PF04542"/>
    </source>
</evidence>
<dbReference type="InterPro" id="IPR007627">
    <property type="entry name" value="RNA_pol_sigma70_r2"/>
</dbReference>
<evidence type="ECO:0000313" key="7">
    <source>
        <dbReference type="Proteomes" id="UP000640052"/>
    </source>
</evidence>
<organism evidence="6 7">
    <name type="scientific">Acrocarpospora phusangensis</name>
    <dbReference type="NCBI Taxonomy" id="1070424"/>
    <lineage>
        <taxon>Bacteria</taxon>
        <taxon>Bacillati</taxon>
        <taxon>Actinomycetota</taxon>
        <taxon>Actinomycetes</taxon>
        <taxon>Streptosporangiales</taxon>
        <taxon>Streptosporangiaceae</taxon>
        <taxon>Acrocarpospora</taxon>
    </lineage>
</organism>
<keyword evidence="3" id="KW-0804">Transcription</keyword>
<dbReference type="SUPFAM" id="SSF88946">
    <property type="entry name" value="Sigma2 domain of RNA polymerase sigma factors"/>
    <property type="match status" value="1"/>
</dbReference>
<dbReference type="GO" id="GO:0006352">
    <property type="term" value="P:DNA-templated transcription initiation"/>
    <property type="evidence" value="ECO:0007669"/>
    <property type="project" value="InterPro"/>
</dbReference>
<dbReference type="Gene3D" id="1.10.1740.10">
    <property type="match status" value="1"/>
</dbReference>
<evidence type="ECO:0000313" key="6">
    <source>
        <dbReference type="EMBL" id="GIH24082.1"/>
    </source>
</evidence>
<dbReference type="AlphaFoldDB" id="A0A919Q851"/>
<proteinExistence type="predicted"/>
<dbReference type="PANTHER" id="PTHR43133:SF25">
    <property type="entry name" value="RNA POLYMERASE SIGMA FACTOR RFAY-RELATED"/>
    <property type="match status" value="1"/>
</dbReference>
<feature type="region of interest" description="Disordered" evidence="4">
    <location>
        <begin position="117"/>
        <end position="150"/>
    </location>
</feature>
<reference evidence="6" key="1">
    <citation type="submission" date="2021-01" db="EMBL/GenBank/DDBJ databases">
        <title>Whole genome shotgun sequence of Acrocarpospora phusangensis NBRC 108782.</title>
        <authorList>
            <person name="Komaki H."/>
            <person name="Tamura T."/>
        </authorList>
    </citation>
    <scope>NUCLEOTIDE SEQUENCE</scope>
    <source>
        <strain evidence="6">NBRC 108782</strain>
    </source>
</reference>
<comment type="caution">
    <text evidence="6">The sequence shown here is derived from an EMBL/GenBank/DDBJ whole genome shotgun (WGS) entry which is preliminary data.</text>
</comment>
<dbReference type="Pfam" id="PF04542">
    <property type="entry name" value="Sigma70_r2"/>
    <property type="match status" value="1"/>
</dbReference>
<dbReference type="RefSeq" id="WP_239161604.1">
    <property type="nucleotide sequence ID" value="NZ_BOOA01000015.1"/>
</dbReference>
<feature type="compositionally biased region" description="Low complexity" evidence="4">
    <location>
        <begin position="117"/>
        <end position="132"/>
    </location>
</feature>
<evidence type="ECO:0000256" key="1">
    <source>
        <dbReference type="ARBA" id="ARBA00023015"/>
    </source>
</evidence>
<evidence type="ECO:0000256" key="3">
    <source>
        <dbReference type="ARBA" id="ARBA00023163"/>
    </source>
</evidence>
<dbReference type="EMBL" id="BOOA01000015">
    <property type="protein sequence ID" value="GIH24082.1"/>
    <property type="molecule type" value="Genomic_DNA"/>
</dbReference>
<gene>
    <name evidence="6" type="ORF">Aph01nite_23920</name>
</gene>
<dbReference type="InterPro" id="IPR013325">
    <property type="entry name" value="RNA_pol_sigma_r2"/>
</dbReference>
<keyword evidence="7" id="KW-1185">Reference proteome</keyword>
<protein>
    <recommendedName>
        <fullName evidence="5">RNA polymerase sigma-70 region 2 domain-containing protein</fullName>
    </recommendedName>
</protein>
<feature type="domain" description="RNA polymerase sigma-70 region 2" evidence="5">
    <location>
        <begin position="11"/>
        <end position="78"/>
    </location>
</feature>
<accession>A0A919Q851</accession>
<dbReference type="PANTHER" id="PTHR43133">
    <property type="entry name" value="RNA POLYMERASE ECF-TYPE SIGMA FACTO"/>
    <property type="match status" value="1"/>
</dbReference>
<sequence>MGLRQRFEEIYLAHYPDLLAYVRRRTESPDDASDAIAETFTTAWRRIDEVPPGPQARLWLYGVARRVLANQRRGESRRSALAVRLREELEVWDEGALRSLRTAWRRWTRRLLLMVRSSSTSDPPRPTPSTRARPPRTDLPCSPRSAARSR</sequence>
<name>A0A919Q851_9ACTN</name>
<keyword evidence="1" id="KW-0805">Transcription regulation</keyword>
<dbReference type="InterPro" id="IPR039425">
    <property type="entry name" value="RNA_pol_sigma-70-like"/>
</dbReference>
<evidence type="ECO:0000256" key="4">
    <source>
        <dbReference type="SAM" id="MobiDB-lite"/>
    </source>
</evidence>
<keyword evidence="2" id="KW-0731">Sigma factor</keyword>
<evidence type="ECO:0000256" key="2">
    <source>
        <dbReference type="ARBA" id="ARBA00023082"/>
    </source>
</evidence>